<dbReference type="PANTHER" id="PTHR10133">
    <property type="entry name" value="DNA POLYMERASE I"/>
    <property type="match status" value="1"/>
</dbReference>
<dbReference type="Gene3D" id="3.30.420.10">
    <property type="entry name" value="Ribonuclease H-like superfamily/Ribonuclease H"/>
    <property type="match status" value="1"/>
</dbReference>
<keyword evidence="1" id="KW-0235">DNA replication</keyword>
<dbReference type="Proteomes" id="UP001549920">
    <property type="component" value="Unassembled WGS sequence"/>
</dbReference>
<organism evidence="3 4">
    <name type="scientific">Loxostege sticticalis</name>
    <name type="common">Beet webworm moth</name>
    <dbReference type="NCBI Taxonomy" id="481309"/>
    <lineage>
        <taxon>Eukaryota</taxon>
        <taxon>Metazoa</taxon>
        <taxon>Ecdysozoa</taxon>
        <taxon>Arthropoda</taxon>
        <taxon>Hexapoda</taxon>
        <taxon>Insecta</taxon>
        <taxon>Pterygota</taxon>
        <taxon>Neoptera</taxon>
        <taxon>Endopterygota</taxon>
        <taxon>Lepidoptera</taxon>
        <taxon>Glossata</taxon>
        <taxon>Ditrysia</taxon>
        <taxon>Pyraloidea</taxon>
        <taxon>Crambidae</taxon>
        <taxon>Pyraustinae</taxon>
        <taxon>Loxostege</taxon>
    </lineage>
</organism>
<dbReference type="InterPro" id="IPR002298">
    <property type="entry name" value="DNA_polymerase_A"/>
</dbReference>
<dbReference type="Pfam" id="PF00476">
    <property type="entry name" value="DNA_pol_A"/>
    <property type="match status" value="1"/>
</dbReference>
<evidence type="ECO:0000259" key="2">
    <source>
        <dbReference type="SMART" id="SM00482"/>
    </source>
</evidence>
<dbReference type="InterPro" id="IPR001098">
    <property type="entry name" value="DNA-dir_DNA_pol_A_palm_dom"/>
</dbReference>
<dbReference type="EMBL" id="JBEUOH010000006">
    <property type="protein sequence ID" value="KAL0892631.1"/>
    <property type="molecule type" value="Genomic_DNA"/>
</dbReference>
<dbReference type="PANTHER" id="PTHR10133:SF27">
    <property type="entry name" value="DNA POLYMERASE NU"/>
    <property type="match status" value="1"/>
</dbReference>
<reference evidence="3 4" key="1">
    <citation type="submission" date="2024-06" db="EMBL/GenBank/DDBJ databases">
        <title>A chromosome-level genome assembly of beet webworm, Loxostege sticticalis.</title>
        <authorList>
            <person name="Zhang Y."/>
        </authorList>
    </citation>
    <scope>NUCLEOTIDE SEQUENCE [LARGE SCALE GENOMIC DNA]</scope>
    <source>
        <strain evidence="3">AQ026</strain>
        <tissue evidence="3">Whole body</tissue>
    </source>
</reference>
<keyword evidence="4" id="KW-1185">Reference proteome</keyword>
<dbReference type="Gene3D" id="3.30.70.370">
    <property type="match status" value="1"/>
</dbReference>
<dbReference type="InterPro" id="IPR036397">
    <property type="entry name" value="RNaseH_sf"/>
</dbReference>
<dbReference type="Gene3D" id="1.10.150.20">
    <property type="entry name" value="5' to 3' exonuclease, C-terminal subdomain"/>
    <property type="match status" value="1"/>
</dbReference>
<proteinExistence type="predicted"/>
<evidence type="ECO:0000256" key="1">
    <source>
        <dbReference type="ARBA" id="ARBA00022705"/>
    </source>
</evidence>
<dbReference type="CDD" id="cd08638">
    <property type="entry name" value="DNA_pol_A_theta"/>
    <property type="match status" value="1"/>
</dbReference>
<dbReference type="Gene3D" id="1.20.1060.10">
    <property type="entry name" value="Taq DNA Polymerase, Chain T, domain 4"/>
    <property type="match status" value="1"/>
</dbReference>
<accession>A0ABR3I8N2</accession>
<gene>
    <name evidence="3" type="ORF">ABMA27_014358</name>
</gene>
<evidence type="ECO:0000313" key="3">
    <source>
        <dbReference type="EMBL" id="KAL0892631.1"/>
    </source>
</evidence>
<sequence>MSDSTKRHDPFDPFEPNFDSCRGKKCTLKFLEKETPIASTPFDLLNHKMTTEKNEETIMCRDNLVNSAIEFSTDSSRAFRSDELKPDIDIMEKEVEALPTIDLEYPQMSPSPIVDVSWNNMFDTELFHDNNNNESIQNNLITIENELEVKSAETQIDTFKKPETNPSKRKNSTKLGELKSKKYLEVNLIETPIDTIIKPERKPSTRKNTTTTKLTEPKAYKEYSIEVTETPIDTFDKPKIKFSKRKNTVKLTEPKSKKDRKLTVSNTKNIPRKENYTKAVKNWLNDVEKNSLLNIIDNETKEPIPKNDMVEVDKTIGSKIVVFKEKTKKKVVQAQLANKEGKMKFEKPTTVIENKDKEISPISDAQPGQPAGKEKKNKSKFVAPIKSQIPVKDVTYDIISLDENNLETYVNTLKGTESSDVFVVLVYRNGFCQLNCNYTEDSCIPEGIIVNTNDTFFYFRTFDQIRIRTIIAEVLEANTIVCYEGKNILIFLAHFNINIHPSSICDTKIGGALLDPDNPPESFSDLQKLVSHAAEYTIATDCTLQKAAWYITLLKETTTRLRDQLIENSLWNVFVDVEMRLLPIVADMERRGVSVDLEKLKSMEHVLVTKLKEVERECHKAAGRSFQLNSPLQVRALLYDELKLDAKCNVKIRETLAQGAKSTSEATLRSLMSVHPLPKLILEFRHLHKAHATFLTGIAQHVKDGIVKPTWVQTAAATGRIASNNPNLQAIPKAPFSLVMFPESEQIDNLVLNFRSVYTSRAGHQLLAADFKHVECRVFAHAAADTALLDALRSEQDLFRVLAAKWLNKCEAEVSTADRERTKRIVYASLYGAGARKLMDILDASYEQTLAITASFNRTFPSLKSFGRGVVRQCGRSGGRLSTLCGRARTFKDISSQDFVARSHAERQAVNFIVQGSAADLCKMAMILTEEELRCNVPPVRAHLVLQIHDELVWEVHEEDLERAAAAVQQVMEGVGRRCGLPLRLPVALAAGRSWGDLAALSLPLHTS</sequence>
<dbReference type="PRINTS" id="PR00868">
    <property type="entry name" value="DNAPOLI"/>
</dbReference>
<dbReference type="InterPro" id="IPR012337">
    <property type="entry name" value="RNaseH-like_sf"/>
</dbReference>
<dbReference type="SUPFAM" id="SSF56672">
    <property type="entry name" value="DNA/RNA polymerases"/>
    <property type="match status" value="1"/>
</dbReference>
<dbReference type="SUPFAM" id="SSF53098">
    <property type="entry name" value="Ribonuclease H-like"/>
    <property type="match status" value="1"/>
</dbReference>
<dbReference type="InterPro" id="IPR043502">
    <property type="entry name" value="DNA/RNA_pol_sf"/>
</dbReference>
<protein>
    <recommendedName>
        <fullName evidence="2">DNA-directed DNA polymerase family A palm domain-containing protein</fullName>
    </recommendedName>
</protein>
<feature type="domain" description="DNA-directed DNA polymerase family A palm" evidence="2">
    <location>
        <begin position="755"/>
        <end position="960"/>
    </location>
</feature>
<comment type="caution">
    <text evidence="3">The sequence shown here is derived from an EMBL/GenBank/DDBJ whole genome shotgun (WGS) entry which is preliminary data.</text>
</comment>
<name>A0ABR3I8N2_LOXSC</name>
<dbReference type="SMART" id="SM00482">
    <property type="entry name" value="POLAc"/>
    <property type="match status" value="1"/>
</dbReference>
<evidence type="ECO:0000313" key="4">
    <source>
        <dbReference type="Proteomes" id="UP001549920"/>
    </source>
</evidence>